<reference evidence="1" key="1">
    <citation type="submission" date="2022-04" db="EMBL/GenBank/DDBJ databases">
        <title>Genome of the entomopathogenic fungus Entomophthora muscae.</title>
        <authorList>
            <person name="Elya C."/>
            <person name="Lovett B.R."/>
            <person name="Lee E."/>
            <person name="Macias A.M."/>
            <person name="Hajek A.E."/>
            <person name="De Bivort B.L."/>
            <person name="Kasson M.T."/>
            <person name="De Fine Licht H.H."/>
            <person name="Stajich J.E."/>
        </authorList>
    </citation>
    <scope>NUCLEOTIDE SEQUENCE</scope>
    <source>
        <strain evidence="1">Berkeley</strain>
    </source>
</reference>
<protein>
    <submittedName>
        <fullName evidence="1">Uncharacterized protein</fullName>
    </submittedName>
</protein>
<sequence>MGSSSGSAVAANLALVSLGTETLGSVISPASCNMVVGFKPTYNWTSTKGIIPLIPSLDTVGVLTRTVQDSHLVMEVLHDNKPKCSALDLPKKIGIISPVNDPPLQEKFNAAIAHLKTKIQVQENLNFSPEFVDMEAVMALMTNEFKHHINQYLSQGTNPLSLKDIINYNIKHNHTTNSSPQEILEDADGRDGDLDDELHLANKARITTELRIKIEQFMDKNNLDAIMIPSVSSQNDLIIPDLAGFPIITIPAGLVNSSVPQGLSLYTKQNNECIILSLASTLEHISALKRSPPKFYFASSSASQAPPRATILASILLLFTANLR</sequence>
<dbReference type="EMBL" id="QTSX02000748">
    <property type="protein sequence ID" value="KAJ9085717.1"/>
    <property type="molecule type" value="Genomic_DNA"/>
</dbReference>
<dbReference type="Proteomes" id="UP001165960">
    <property type="component" value="Unassembled WGS sequence"/>
</dbReference>
<gene>
    <name evidence="1" type="ORF">DSO57_1011186</name>
</gene>
<proteinExistence type="predicted"/>
<evidence type="ECO:0000313" key="2">
    <source>
        <dbReference type="Proteomes" id="UP001165960"/>
    </source>
</evidence>
<keyword evidence="2" id="KW-1185">Reference proteome</keyword>
<organism evidence="1 2">
    <name type="scientific">Entomophthora muscae</name>
    <dbReference type="NCBI Taxonomy" id="34485"/>
    <lineage>
        <taxon>Eukaryota</taxon>
        <taxon>Fungi</taxon>
        <taxon>Fungi incertae sedis</taxon>
        <taxon>Zoopagomycota</taxon>
        <taxon>Entomophthoromycotina</taxon>
        <taxon>Entomophthoromycetes</taxon>
        <taxon>Entomophthorales</taxon>
        <taxon>Entomophthoraceae</taxon>
        <taxon>Entomophthora</taxon>
    </lineage>
</organism>
<name>A0ACC2UFP3_9FUNG</name>
<comment type="caution">
    <text evidence="1">The sequence shown here is derived from an EMBL/GenBank/DDBJ whole genome shotgun (WGS) entry which is preliminary data.</text>
</comment>
<evidence type="ECO:0000313" key="1">
    <source>
        <dbReference type="EMBL" id="KAJ9085717.1"/>
    </source>
</evidence>
<accession>A0ACC2UFP3</accession>